<evidence type="ECO:0000313" key="2">
    <source>
        <dbReference type="Proteomes" id="UP000805193"/>
    </source>
</evidence>
<organism evidence="1 2">
    <name type="scientific">Ixodes persulcatus</name>
    <name type="common">Taiga tick</name>
    <dbReference type="NCBI Taxonomy" id="34615"/>
    <lineage>
        <taxon>Eukaryota</taxon>
        <taxon>Metazoa</taxon>
        <taxon>Ecdysozoa</taxon>
        <taxon>Arthropoda</taxon>
        <taxon>Chelicerata</taxon>
        <taxon>Arachnida</taxon>
        <taxon>Acari</taxon>
        <taxon>Parasitiformes</taxon>
        <taxon>Ixodida</taxon>
        <taxon>Ixodoidea</taxon>
        <taxon>Ixodidae</taxon>
        <taxon>Ixodinae</taxon>
        <taxon>Ixodes</taxon>
    </lineage>
</organism>
<gene>
    <name evidence="1" type="ORF">HPB47_012472</name>
</gene>
<evidence type="ECO:0000313" key="1">
    <source>
        <dbReference type="EMBL" id="KAG0410408.1"/>
    </source>
</evidence>
<proteinExistence type="predicted"/>
<dbReference type="EMBL" id="JABSTQ010011524">
    <property type="protein sequence ID" value="KAG0410408.1"/>
    <property type="molecule type" value="Genomic_DNA"/>
</dbReference>
<protein>
    <submittedName>
        <fullName evidence="1">Uncharacterized protein</fullName>
    </submittedName>
</protein>
<reference evidence="1 2" key="1">
    <citation type="journal article" date="2020" name="Cell">
        <title>Large-Scale Comparative Analyses of Tick Genomes Elucidate Their Genetic Diversity and Vector Capacities.</title>
        <authorList>
            <consortium name="Tick Genome and Microbiome Consortium (TIGMIC)"/>
            <person name="Jia N."/>
            <person name="Wang J."/>
            <person name="Shi W."/>
            <person name="Du L."/>
            <person name="Sun Y."/>
            <person name="Zhan W."/>
            <person name="Jiang J.F."/>
            <person name="Wang Q."/>
            <person name="Zhang B."/>
            <person name="Ji P."/>
            <person name="Bell-Sakyi L."/>
            <person name="Cui X.M."/>
            <person name="Yuan T.T."/>
            <person name="Jiang B.G."/>
            <person name="Yang W.F."/>
            <person name="Lam T.T."/>
            <person name="Chang Q.C."/>
            <person name="Ding S.J."/>
            <person name="Wang X.J."/>
            <person name="Zhu J.G."/>
            <person name="Ruan X.D."/>
            <person name="Zhao L."/>
            <person name="Wei J.T."/>
            <person name="Ye R.Z."/>
            <person name="Que T.C."/>
            <person name="Du C.H."/>
            <person name="Zhou Y.H."/>
            <person name="Cheng J.X."/>
            <person name="Dai P.F."/>
            <person name="Guo W.B."/>
            <person name="Han X.H."/>
            <person name="Huang E.J."/>
            <person name="Li L.F."/>
            <person name="Wei W."/>
            <person name="Gao Y.C."/>
            <person name="Liu J.Z."/>
            <person name="Shao H.Z."/>
            <person name="Wang X."/>
            <person name="Wang C.C."/>
            <person name="Yang T.C."/>
            <person name="Huo Q.B."/>
            <person name="Li W."/>
            <person name="Chen H.Y."/>
            <person name="Chen S.E."/>
            <person name="Zhou L.G."/>
            <person name="Ni X.B."/>
            <person name="Tian J.H."/>
            <person name="Sheng Y."/>
            <person name="Liu T."/>
            <person name="Pan Y.S."/>
            <person name="Xia L.Y."/>
            <person name="Li J."/>
            <person name="Zhao F."/>
            <person name="Cao W.C."/>
        </authorList>
    </citation>
    <scope>NUCLEOTIDE SEQUENCE [LARGE SCALE GENOMIC DNA]</scope>
    <source>
        <strain evidence="1">Iper-2018</strain>
    </source>
</reference>
<sequence length="900" mass="97519">MQRLKEQPESGGPQDIEGESAQAKRRSRDASALGRTSNRDAGSEAKAEVEPDVTEPEVEPLVEPEVDRETQESANQDERLEDSNEVEAGAENQESALLSGVIDSGDAEVEPGLEPGDKLASEPENKVADESGVASVGNEVANAATRYDRKSKKKGDKGTRRSKYQGGTRVSGAKAGQGDTTSLAGMSRKAAGRGGKDVVIEKAKVRLLPGRPSGQDSAAVRTEVEEIKEYVRGDRGNKRHLDSSRRSVGVVDTAKRVTESYRKSDTAKRMSKNEKLEVEVFVTELGDSGTQTLEPGSDGALLKGHGSSEGDGGGASQKSRGQRPVGKTKGGVGLTEREGASIPSVQRLVAATGSVVSDGLAETTPGTESGNVEGDGANNHIDREGAGERNNEVAAADEGQDVKQSSQETTTGESAAGNLSADDERSEDEAVRSHSASQALGDSAEPVKDNENRSGEANLFKESEIESSVAELQGSSGFPEDGTTDLEAHKAEDGLYDPEQGIKESQESHQEAFANTNLTGSPSGQEPSTTEEASRTEEDSAYVDGTSTTTPSPAVSRADVISPKDIHGSETADEGISVDEMPPTRDSNRDEEEASTDAASSSGRGSRGTVSEVPLVIHKPQIRTPKNDATAKYKVRPPKGLTLFPQRFKTSPKGAQKTGQSEVSRVTGMRRVRSDGETLDKTGGSRTVLTTPGSSEKGSSLLGRNSRSVNMEEQGLVEIARLQKKLDGLREERLFCEAKREDLLRRAKFLQNKTTSTRDQARDMWRRRYSEERKTTPKLEEECSRWRMELERLHRELLAKVEGELRVTGYPRLEQPSNKLSYKIVIAKIIQEIEDLKRRLDYTRISLGAEVRLRTHAEREVKNLREDLLKKKIQVTLTKKETQSVMAPFLRDSFYFVGPI</sequence>
<comment type="caution">
    <text evidence="1">The sequence shown here is derived from an EMBL/GenBank/DDBJ whole genome shotgun (WGS) entry which is preliminary data.</text>
</comment>
<accession>A0AC60NTD7</accession>
<name>A0AC60NTD7_IXOPE</name>
<dbReference type="Proteomes" id="UP000805193">
    <property type="component" value="Unassembled WGS sequence"/>
</dbReference>
<keyword evidence="2" id="KW-1185">Reference proteome</keyword>